<name>A0A2S1R5Z5_9ACTN</name>
<evidence type="ECO:0000256" key="3">
    <source>
        <dbReference type="ARBA" id="ARBA00023014"/>
    </source>
</evidence>
<dbReference type="Pfam" id="PF00970">
    <property type="entry name" value="FAD_binding_6"/>
    <property type="match status" value="1"/>
</dbReference>
<dbReference type="Gene3D" id="3.40.50.80">
    <property type="entry name" value="Nucleotide-binding domain of ferredoxin-NADP reductase (FNR) module"/>
    <property type="match status" value="1"/>
</dbReference>
<dbReference type="GO" id="GO:0051537">
    <property type="term" value="F:2 iron, 2 sulfur cluster binding"/>
    <property type="evidence" value="ECO:0007669"/>
    <property type="project" value="UniProtKB-KW"/>
</dbReference>
<feature type="region of interest" description="Disordered" evidence="7">
    <location>
        <begin position="363"/>
        <end position="422"/>
    </location>
</feature>
<dbReference type="Gene3D" id="1.20.120.530">
    <property type="entry name" value="GntR ligand-binding domain-like"/>
    <property type="match status" value="1"/>
</dbReference>
<dbReference type="PANTHER" id="PTHR47354">
    <property type="entry name" value="NADH OXIDOREDUCTASE HCR"/>
    <property type="match status" value="1"/>
</dbReference>
<dbReference type="GO" id="GO:0016491">
    <property type="term" value="F:oxidoreductase activity"/>
    <property type="evidence" value="ECO:0007669"/>
    <property type="project" value="InterPro"/>
</dbReference>
<feature type="domain" description="2Fe-2S ferredoxin-type" evidence="8">
    <location>
        <begin position="3"/>
        <end position="96"/>
    </location>
</feature>
<dbReference type="GO" id="GO:0003677">
    <property type="term" value="F:DNA binding"/>
    <property type="evidence" value="ECO:0007669"/>
    <property type="project" value="UniProtKB-KW"/>
</dbReference>
<dbReference type="Proteomes" id="UP000244928">
    <property type="component" value="Chromosome"/>
</dbReference>
<dbReference type="InterPro" id="IPR012675">
    <property type="entry name" value="Beta-grasp_dom_sf"/>
</dbReference>
<dbReference type="InterPro" id="IPR008920">
    <property type="entry name" value="TF_FadR/GntR_C"/>
</dbReference>
<dbReference type="PANTHER" id="PTHR47354:SF5">
    <property type="entry name" value="PROTEIN RFBI"/>
    <property type="match status" value="1"/>
</dbReference>
<dbReference type="Gene3D" id="3.10.20.30">
    <property type="match status" value="1"/>
</dbReference>
<organism evidence="10 11">
    <name type="scientific">Dietzia lutea</name>
    <dbReference type="NCBI Taxonomy" id="546160"/>
    <lineage>
        <taxon>Bacteria</taxon>
        <taxon>Bacillati</taxon>
        <taxon>Actinomycetota</taxon>
        <taxon>Actinomycetes</taxon>
        <taxon>Mycobacteriales</taxon>
        <taxon>Dietziaceae</taxon>
        <taxon>Dietzia</taxon>
    </lineage>
</organism>
<feature type="region of interest" description="Disordered" evidence="7">
    <location>
        <begin position="441"/>
        <end position="468"/>
    </location>
</feature>
<dbReference type="SMART" id="SM00895">
    <property type="entry name" value="FCD"/>
    <property type="match status" value="1"/>
</dbReference>
<gene>
    <name evidence="10" type="ORF">A6035_05575</name>
</gene>
<dbReference type="InterPro" id="IPR039261">
    <property type="entry name" value="FNR_nucleotide-bd"/>
</dbReference>
<dbReference type="AlphaFoldDB" id="A0A2S1R5Z5"/>
<dbReference type="InterPro" id="IPR006058">
    <property type="entry name" value="2Fe2S_fd_BS"/>
</dbReference>
<dbReference type="Gene3D" id="2.40.30.10">
    <property type="entry name" value="Translation factors"/>
    <property type="match status" value="1"/>
</dbReference>
<dbReference type="InterPro" id="IPR001709">
    <property type="entry name" value="Flavoprot_Pyr_Nucl_cyt_Rdtase"/>
</dbReference>
<proteinExistence type="predicted"/>
<dbReference type="InterPro" id="IPR001041">
    <property type="entry name" value="2Fe-2S_ferredoxin-type"/>
</dbReference>
<evidence type="ECO:0000256" key="4">
    <source>
        <dbReference type="ARBA" id="ARBA00023015"/>
    </source>
</evidence>
<evidence type="ECO:0000313" key="10">
    <source>
        <dbReference type="EMBL" id="AWH91709.1"/>
    </source>
</evidence>
<keyword evidence="2" id="KW-0408">Iron</keyword>
<feature type="compositionally biased region" description="Low complexity" evidence="7">
    <location>
        <begin position="363"/>
        <end position="390"/>
    </location>
</feature>
<dbReference type="InterPro" id="IPR036010">
    <property type="entry name" value="2Fe-2S_ferredoxin-like_sf"/>
</dbReference>
<dbReference type="SUPFAM" id="SSF63380">
    <property type="entry name" value="Riboflavin synthase domain-like"/>
    <property type="match status" value="1"/>
</dbReference>
<evidence type="ECO:0000256" key="1">
    <source>
        <dbReference type="ARBA" id="ARBA00001974"/>
    </source>
</evidence>
<sequence length="707" mass="74031">MSYQVALSFEDGVTRFVNCGPMETVADASYKARINIPLDCRDGACGTCKSLCESGDYDGGDYIDDALTEAEAAAGYCLPCQMVPRSDLVVQIPTTSDVAKTTAAAHAATVTAVERLAEGAFALTVELDDRDALAFLPGQYVNIAVPGTDQTRSYSFSTGADSTHLSFLIKYAAGGAMSEYLAQRCAVGDRLELTGPMGSFFLRESARPLLLLAGGTGLAPVLSILETLAAAGTTDRPVHLIYGTSFDTDVVYTDLLDEFTTRIPGMTWDLVVADPETAHPNSGYVTSLIFPEHLHDGTTDIYLCGPPPMVEAVRGFLDDEGLQVTHFYYEKFTPAAAAPAPPAPAATGTEPAEPVEEAALVVEPSTSAPDTSTDSRETAAPGTDGTAAGQAEERAVAPAAPATPTAPAAPAAPAPAAPAPAAPAPAMPLVARRPGEPVPAIEARPVGYAPPAPGGHPTPAPAAAEPPAPIATRPVGYSPPAPGRFPTPVAASEPAAPIAARPVGYTPPQVTLAPSTGTTATNAAATISLAGGGRSETITSGPGVVSGEIHPAIRHSDAQFDARMALELGVVELTMDRLDEARLAEFRMLAESANQYIEGDHFLDPERFTAANAQFHEFLFRCTGNDSLLQAYRMLEVTQVMNSVLPEARWVSEEIVPEHLEIVTAFENNDRDAARYLIRRHTEHAKTTMRTALDQQAADQGTVEAAS</sequence>
<evidence type="ECO:0000313" key="11">
    <source>
        <dbReference type="Proteomes" id="UP000244928"/>
    </source>
</evidence>
<dbReference type="PROSITE" id="PS51384">
    <property type="entry name" value="FAD_FR"/>
    <property type="match status" value="1"/>
</dbReference>
<dbReference type="EMBL" id="CP015449">
    <property type="protein sequence ID" value="AWH91709.1"/>
    <property type="molecule type" value="Genomic_DNA"/>
</dbReference>
<keyword evidence="2" id="KW-0479">Metal-binding</keyword>
<dbReference type="SUPFAM" id="SSF54292">
    <property type="entry name" value="2Fe-2S ferredoxin-like"/>
    <property type="match status" value="1"/>
</dbReference>
<dbReference type="RefSeq" id="WP_108846970.1">
    <property type="nucleotide sequence ID" value="NZ_CP015449.1"/>
</dbReference>
<accession>A0A2S1R5Z5</accession>
<dbReference type="InterPro" id="IPR001433">
    <property type="entry name" value="OxRdtase_FAD/NAD-bd"/>
</dbReference>
<dbReference type="SUPFAM" id="SSF48008">
    <property type="entry name" value="GntR ligand-binding domain-like"/>
    <property type="match status" value="1"/>
</dbReference>
<dbReference type="SUPFAM" id="SSF52343">
    <property type="entry name" value="Ferredoxin reductase-like, C-terminal NADP-linked domain"/>
    <property type="match status" value="1"/>
</dbReference>
<dbReference type="PRINTS" id="PR00410">
    <property type="entry name" value="PHEHYDRXLASE"/>
</dbReference>
<protein>
    <recommendedName>
        <fullName evidence="12">Benzene 1,2-dioxygenase</fullName>
    </recommendedName>
</protein>
<evidence type="ECO:0008006" key="12">
    <source>
        <dbReference type="Google" id="ProtNLM"/>
    </source>
</evidence>
<dbReference type="PRINTS" id="PR00371">
    <property type="entry name" value="FPNCR"/>
</dbReference>
<dbReference type="NCBIfam" id="NF040810">
    <property type="entry name" value="BenC"/>
    <property type="match status" value="1"/>
</dbReference>
<keyword evidence="3" id="KW-0411">Iron-sulfur</keyword>
<dbReference type="PROSITE" id="PS51085">
    <property type="entry name" value="2FE2S_FER_2"/>
    <property type="match status" value="1"/>
</dbReference>
<dbReference type="Pfam" id="PF00111">
    <property type="entry name" value="Fer2"/>
    <property type="match status" value="1"/>
</dbReference>
<dbReference type="CDD" id="cd00207">
    <property type="entry name" value="fer2"/>
    <property type="match status" value="1"/>
</dbReference>
<feature type="compositionally biased region" description="Pro residues" evidence="7">
    <location>
        <begin position="448"/>
        <end position="468"/>
    </location>
</feature>
<evidence type="ECO:0000259" key="9">
    <source>
        <dbReference type="PROSITE" id="PS51384"/>
    </source>
</evidence>
<evidence type="ECO:0000256" key="5">
    <source>
        <dbReference type="ARBA" id="ARBA00023125"/>
    </source>
</evidence>
<dbReference type="Pfam" id="PF07729">
    <property type="entry name" value="FCD"/>
    <property type="match status" value="1"/>
</dbReference>
<dbReference type="InterPro" id="IPR050415">
    <property type="entry name" value="MRET"/>
</dbReference>
<dbReference type="Pfam" id="PF00175">
    <property type="entry name" value="NAD_binding_1"/>
    <property type="match status" value="1"/>
</dbReference>
<feature type="compositionally biased region" description="Pro residues" evidence="7">
    <location>
        <begin position="410"/>
        <end position="422"/>
    </location>
</feature>
<evidence type="ECO:0000259" key="8">
    <source>
        <dbReference type="PROSITE" id="PS51085"/>
    </source>
</evidence>
<evidence type="ECO:0000256" key="6">
    <source>
        <dbReference type="ARBA" id="ARBA00023163"/>
    </source>
</evidence>
<keyword evidence="11" id="KW-1185">Reference proteome</keyword>
<feature type="domain" description="FAD-binding FR-type" evidence="9">
    <location>
        <begin position="103"/>
        <end position="203"/>
    </location>
</feature>
<comment type="cofactor">
    <cofactor evidence="1">
        <name>FAD</name>
        <dbReference type="ChEBI" id="CHEBI:57692"/>
    </cofactor>
</comment>
<keyword evidence="5" id="KW-0238">DNA-binding</keyword>
<dbReference type="KEGG" id="dlu:A6035_05575"/>
<evidence type="ECO:0000256" key="7">
    <source>
        <dbReference type="SAM" id="MobiDB-lite"/>
    </source>
</evidence>
<keyword evidence="2" id="KW-0001">2Fe-2S</keyword>
<keyword evidence="4" id="KW-0805">Transcription regulation</keyword>
<dbReference type="PROSITE" id="PS00197">
    <property type="entry name" value="2FE2S_FER_1"/>
    <property type="match status" value="1"/>
</dbReference>
<keyword evidence="6" id="KW-0804">Transcription</keyword>
<evidence type="ECO:0000256" key="2">
    <source>
        <dbReference type="ARBA" id="ARBA00022714"/>
    </source>
</evidence>
<dbReference type="InterPro" id="IPR008333">
    <property type="entry name" value="Cbr1-like_FAD-bd_dom"/>
</dbReference>
<dbReference type="InterPro" id="IPR017938">
    <property type="entry name" value="Riboflavin_synthase-like_b-brl"/>
</dbReference>
<dbReference type="InterPro" id="IPR011711">
    <property type="entry name" value="GntR_C"/>
</dbReference>
<reference evidence="10 11" key="1">
    <citation type="submission" date="2016-04" db="EMBL/GenBank/DDBJ databases">
        <title>Complete genome sequence of Dietzia lutea YIM 80766T, a strain isolated from desert soil in Egypt.</title>
        <authorList>
            <person name="Zhao J."/>
            <person name="Hu B."/>
            <person name="Geng S."/>
            <person name="Nie Y."/>
            <person name="Tang Y."/>
        </authorList>
    </citation>
    <scope>NUCLEOTIDE SEQUENCE [LARGE SCALE GENOMIC DNA]</scope>
    <source>
        <strain evidence="10 11">YIM 80766</strain>
    </source>
</reference>
<dbReference type="InterPro" id="IPR017927">
    <property type="entry name" value="FAD-bd_FR_type"/>
</dbReference>
<feature type="compositionally biased region" description="Low complexity" evidence="7">
    <location>
        <begin position="397"/>
        <end position="409"/>
    </location>
</feature>